<dbReference type="KEGG" id="vhy:G7082_01060"/>
<dbReference type="InterPro" id="IPR051446">
    <property type="entry name" value="HTH_trans_reg/aminotransferase"/>
</dbReference>
<protein>
    <submittedName>
        <fullName evidence="8">PLP-dependent aminotransferase family protein</fullName>
    </submittedName>
</protein>
<dbReference type="InterPro" id="IPR000524">
    <property type="entry name" value="Tscrpt_reg_HTH_GntR"/>
</dbReference>
<evidence type="ECO:0000259" key="7">
    <source>
        <dbReference type="PROSITE" id="PS50949"/>
    </source>
</evidence>
<name>A0A6G8AQD6_9ENTE</name>
<evidence type="ECO:0000256" key="6">
    <source>
        <dbReference type="ARBA" id="ARBA00023163"/>
    </source>
</evidence>
<evidence type="ECO:0000256" key="3">
    <source>
        <dbReference type="ARBA" id="ARBA00022898"/>
    </source>
</evidence>
<keyword evidence="5" id="KW-0238">DNA-binding</keyword>
<feature type="domain" description="HTH gntR-type" evidence="7">
    <location>
        <begin position="1"/>
        <end position="68"/>
    </location>
</feature>
<dbReference type="Pfam" id="PF00392">
    <property type="entry name" value="GntR"/>
    <property type="match status" value="1"/>
</dbReference>
<dbReference type="GO" id="GO:0008483">
    <property type="term" value="F:transaminase activity"/>
    <property type="evidence" value="ECO:0007669"/>
    <property type="project" value="UniProtKB-KW"/>
</dbReference>
<dbReference type="SUPFAM" id="SSF53383">
    <property type="entry name" value="PLP-dependent transferases"/>
    <property type="match status" value="1"/>
</dbReference>
<dbReference type="RefSeq" id="WP_166033328.1">
    <property type="nucleotide sequence ID" value="NZ_CP049887.1"/>
</dbReference>
<dbReference type="GO" id="GO:0003677">
    <property type="term" value="F:DNA binding"/>
    <property type="evidence" value="ECO:0007669"/>
    <property type="project" value="UniProtKB-KW"/>
</dbReference>
<evidence type="ECO:0000256" key="2">
    <source>
        <dbReference type="ARBA" id="ARBA00022576"/>
    </source>
</evidence>
<dbReference type="AlphaFoldDB" id="A0A6G8AQD6"/>
<dbReference type="Gene3D" id="1.10.10.10">
    <property type="entry name" value="Winged helix-like DNA-binding domain superfamily/Winged helix DNA-binding domain"/>
    <property type="match status" value="1"/>
</dbReference>
<evidence type="ECO:0000313" key="9">
    <source>
        <dbReference type="Proteomes" id="UP000501747"/>
    </source>
</evidence>
<keyword evidence="8" id="KW-0808">Transferase</keyword>
<accession>A0A6G8AQD6</accession>
<evidence type="ECO:0000256" key="4">
    <source>
        <dbReference type="ARBA" id="ARBA00023015"/>
    </source>
</evidence>
<dbReference type="InterPro" id="IPR036390">
    <property type="entry name" value="WH_DNA-bd_sf"/>
</dbReference>
<dbReference type="Gene3D" id="3.40.640.10">
    <property type="entry name" value="Type I PLP-dependent aspartate aminotransferase-like (Major domain)"/>
    <property type="match status" value="1"/>
</dbReference>
<keyword evidence="9" id="KW-1185">Reference proteome</keyword>
<dbReference type="GO" id="GO:0030170">
    <property type="term" value="F:pyridoxal phosphate binding"/>
    <property type="evidence" value="ECO:0007669"/>
    <property type="project" value="InterPro"/>
</dbReference>
<dbReference type="CDD" id="cd07377">
    <property type="entry name" value="WHTH_GntR"/>
    <property type="match status" value="1"/>
</dbReference>
<dbReference type="SUPFAM" id="SSF46785">
    <property type="entry name" value="Winged helix' DNA-binding domain"/>
    <property type="match status" value="1"/>
</dbReference>
<dbReference type="InterPro" id="IPR004839">
    <property type="entry name" value="Aminotransferase_I/II_large"/>
</dbReference>
<dbReference type="InterPro" id="IPR015424">
    <property type="entry name" value="PyrdxlP-dep_Trfase"/>
</dbReference>
<evidence type="ECO:0000256" key="5">
    <source>
        <dbReference type="ARBA" id="ARBA00023125"/>
    </source>
</evidence>
<dbReference type="PANTHER" id="PTHR46577:SF1">
    <property type="entry name" value="HTH-TYPE TRANSCRIPTIONAL REGULATORY PROTEIN GABR"/>
    <property type="match status" value="1"/>
</dbReference>
<dbReference type="EMBL" id="CP049887">
    <property type="protein sequence ID" value="QIL47216.1"/>
    <property type="molecule type" value="Genomic_DNA"/>
</dbReference>
<evidence type="ECO:0000256" key="1">
    <source>
        <dbReference type="ARBA" id="ARBA00005384"/>
    </source>
</evidence>
<comment type="similarity">
    <text evidence="1">In the C-terminal section; belongs to the class-I pyridoxal-phosphate-dependent aminotransferase family.</text>
</comment>
<dbReference type="InterPro" id="IPR015421">
    <property type="entry name" value="PyrdxlP-dep_Trfase_major"/>
</dbReference>
<reference evidence="8 9" key="1">
    <citation type="submission" date="2020-03" db="EMBL/GenBank/DDBJ databases">
        <title>Vagococcus sp. nov., isolated from beetles.</title>
        <authorList>
            <person name="Hyun D.-W."/>
            <person name="Bae J.-W."/>
        </authorList>
    </citation>
    <scope>NUCLEOTIDE SEQUENCE [LARGE SCALE GENOMIC DNA]</scope>
    <source>
        <strain evidence="8 9">HDW17B</strain>
    </source>
</reference>
<keyword evidence="3" id="KW-0663">Pyridoxal phosphate</keyword>
<gene>
    <name evidence="8" type="ORF">G7082_01060</name>
</gene>
<organism evidence="8 9">
    <name type="scientific">Vagococcus hydrophili</name>
    <dbReference type="NCBI Taxonomy" id="2714947"/>
    <lineage>
        <taxon>Bacteria</taxon>
        <taxon>Bacillati</taxon>
        <taxon>Bacillota</taxon>
        <taxon>Bacilli</taxon>
        <taxon>Lactobacillales</taxon>
        <taxon>Enterococcaceae</taxon>
        <taxon>Vagococcus</taxon>
    </lineage>
</organism>
<dbReference type="InterPro" id="IPR036388">
    <property type="entry name" value="WH-like_DNA-bd_sf"/>
</dbReference>
<keyword evidence="4" id="KW-0805">Transcription regulation</keyword>
<keyword evidence="6" id="KW-0804">Transcription</keyword>
<dbReference type="SMART" id="SM00345">
    <property type="entry name" value="HTH_GNTR"/>
    <property type="match status" value="1"/>
</dbReference>
<dbReference type="PANTHER" id="PTHR46577">
    <property type="entry name" value="HTH-TYPE TRANSCRIPTIONAL REGULATORY PROTEIN GABR"/>
    <property type="match status" value="1"/>
</dbReference>
<sequence length="444" mass="51915">MKYIEVYQQIKQQIQDETYQEGQKIPSLRNLAQTYNCSLETIKHAVSLLKEDQLIYTKNRSGLYVIQKNFPSSSDVNKDIIDFGSSRGSSATFPYEEFQRCLKKATENYKQEFFTYGRSQGLPELIETLHTWFESQQIYTQKENLFITTGVQQALFILSRLAFLNKKECILLENPSYHLMIELLNVEKIPYLTIERNIDGIDWTLLEYYFREKDIKFFYTTPRISSPLGLSFTESEKKQLVRLAKKYDVYIIEDDYLADFISNPTELPIHYYDISDHVIYLKSFSKIMFPGLRLGACVLPKLLVEKFKQYRKILEVDSGMFSQAALNLYIKSDLFNHHVSTTKKIQKERDLTFKEAIQNNDLFRPDLFLSSKSFITLPNSVSKTQFELNINHEQVILEDLSRHFLSPSSCETQLYGIELFHSSPETIKDGVKKIITAYEKAIKI</sequence>
<keyword evidence="2 8" id="KW-0032">Aminotransferase</keyword>
<dbReference type="CDD" id="cd00609">
    <property type="entry name" value="AAT_like"/>
    <property type="match status" value="1"/>
</dbReference>
<dbReference type="GO" id="GO:0003700">
    <property type="term" value="F:DNA-binding transcription factor activity"/>
    <property type="evidence" value="ECO:0007669"/>
    <property type="project" value="InterPro"/>
</dbReference>
<dbReference type="Proteomes" id="UP000501747">
    <property type="component" value="Chromosome"/>
</dbReference>
<proteinExistence type="inferred from homology"/>
<dbReference type="PROSITE" id="PS50949">
    <property type="entry name" value="HTH_GNTR"/>
    <property type="match status" value="1"/>
</dbReference>
<dbReference type="Pfam" id="PF00155">
    <property type="entry name" value="Aminotran_1_2"/>
    <property type="match status" value="1"/>
</dbReference>
<evidence type="ECO:0000313" key="8">
    <source>
        <dbReference type="EMBL" id="QIL47216.1"/>
    </source>
</evidence>